<evidence type="ECO:0000313" key="12">
    <source>
        <dbReference type="EMBL" id="CCO25213.1"/>
    </source>
</evidence>
<dbReference type="Proteomes" id="UP000010808">
    <property type="component" value="Chromosome"/>
</dbReference>
<dbReference type="InterPro" id="IPR050485">
    <property type="entry name" value="Proline_metab_enzyme"/>
</dbReference>
<dbReference type="GO" id="GO:0009898">
    <property type="term" value="C:cytoplasmic side of plasma membrane"/>
    <property type="evidence" value="ECO:0007669"/>
    <property type="project" value="TreeGrafter"/>
</dbReference>
<keyword evidence="4" id="KW-0520">NAD</keyword>
<dbReference type="EMBL" id="FO203522">
    <property type="protein sequence ID" value="CCO25213.1"/>
    <property type="molecule type" value="Genomic_DNA"/>
</dbReference>
<reference evidence="12 13" key="1">
    <citation type="submission" date="2012-10" db="EMBL/GenBank/DDBJ databases">
        <authorList>
            <person name="Genoscope - CEA"/>
        </authorList>
    </citation>
    <scope>NUCLEOTIDE SEQUENCE [LARGE SCALE GENOMIC DNA]</scope>
    <source>
        <strain evidence="13">AM13 / DSM 14728</strain>
    </source>
</reference>
<evidence type="ECO:0000256" key="4">
    <source>
        <dbReference type="ARBA" id="ARBA00023027"/>
    </source>
</evidence>
<dbReference type="PATRIC" id="fig|1121451.3.peg.3153"/>
<evidence type="ECO:0000256" key="3">
    <source>
        <dbReference type="ARBA" id="ARBA00023002"/>
    </source>
</evidence>
<dbReference type="OrthoDB" id="9762913at2"/>
<evidence type="ECO:0000256" key="2">
    <source>
        <dbReference type="ARBA" id="ARBA00012884"/>
    </source>
</evidence>
<comment type="similarity">
    <text evidence="7">Belongs to the aldehyde dehydrogenase family. RocA subfamily.</text>
</comment>
<evidence type="ECO:0000259" key="9">
    <source>
        <dbReference type="Pfam" id="PF00171"/>
    </source>
</evidence>
<evidence type="ECO:0000313" key="13">
    <source>
        <dbReference type="Proteomes" id="UP000010808"/>
    </source>
</evidence>
<dbReference type="GO" id="GO:0003700">
    <property type="term" value="F:DNA-binding transcription factor activity"/>
    <property type="evidence" value="ECO:0007669"/>
    <property type="project" value="InterPro"/>
</dbReference>
<feature type="active site" evidence="8">
    <location>
        <position position="763"/>
    </location>
</feature>
<dbReference type="InterPro" id="IPR041514">
    <property type="entry name" value="PutA_N"/>
</dbReference>
<dbReference type="CDD" id="cd07124">
    <property type="entry name" value="ALDH_PutA-P5CDH-RocA"/>
    <property type="match status" value="1"/>
</dbReference>
<dbReference type="PANTHER" id="PTHR42862">
    <property type="entry name" value="DELTA-1-PYRROLINE-5-CARBOXYLATE DEHYDROGENASE 1, ISOFORM A-RELATED"/>
    <property type="match status" value="1"/>
</dbReference>
<dbReference type="RefSeq" id="WP_015337811.1">
    <property type="nucleotide sequence ID" value="NC_020055.1"/>
</dbReference>
<dbReference type="Pfam" id="PF00171">
    <property type="entry name" value="Aldedh"/>
    <property type="match status" value="1"/>
</dbReference>
<dbReference type="HOGENOM" id="CLU_005682_2_1_7"/>
<evidence type="ECO:0000256" key="5">
    <source>
        <dbReference type="ARBA" id="ARBA00032259"/>
    </source>
</evidence>
<keyword evidence="13" id="KW-1185">Reference proteome</keyword>
<protein>
    <recommendedName>
        <fullName evidence="5">L-glutamate gamma-semialdehyde dehydrogenase</fullName>
        <ecNumber evidence="2">1.2.1.88</ecNumber>
    </recommendedName>
    <alternativeName>
        <fullName evidence="5">L-glutamate gamma-semialdehyde dehydrogenase</fullName>
    </alternativeName>
</protein>
<keyword evidence="3" id="KW-0560">Oxidoreductase</keyword>
<dbReference type="InterPro" id="IPR025703">
    <property type="entry name" value="Bifunct_PutA"/>
</dbReference>
<feature type="domain" description="Aldehyde dehydrogenase" evidence="9">
    <location>
        <begin position="527"/>
        <end position="990"/>
    </location>
</feature>
<dbReference type="PIRSF" id="PIRSF000197">
    <property type="entry name" value="Bifunct_PutA"/>
    <property type="match status" value="1"/>
</dbReference>
<comment type="pathway">
    <text evidence="1">Amino-acid degradation; L-proline degradation into L-glutamate; L-glutamate from L-proline: step 2/2.</text>
</comment>
<name>L0REI8_9BACT</name>
<dbReference type="GO" id="GO:0004657">
    <property type="term" value="F:proline dehydrogenase activity"/>
    <property type="evidence" value="ECO:0007669"/>
    <property type="project" value="InterPro"/>
</dbReference>
<dbReference type="InterPro" id="IPR016162">
    <property type="entry name" value="Ald_DH_N"/>
</dbReference>
<dbReference type="InterPro" id="IPR016160">
    <property type="entry name" value="Ald_DH_CS_CYS"/>
</dbReference>
<evidence type="ECO:0000256" key="1">
    <source>
        <dbReference type="ARBA" id="ARBA00004786"/>
    </source>
</evidence>
<feature type="domain" description="Proline utilization A N-terminal" evidence="11">
    <location>
        <begin position="10"/>
        <end position="122"/>
    </location>
</feature>
<evidence type="ECO:0000256" key="7">
    <source>
        <dbReference type="ARBA" id="ARBA00061617"/>
    </source>
</evidence>
<organism evidence="12 13">
    <name type="scientific">Maridesulfovibrio hydrothermalis AM13 = DSM 14728</name>
    <dbReference type="NCBI Taxonomy" id="1121451"/>
    <lineage>
        <taxon>Bacteria</taxon>
        <taxon>Pseudomonadati</taxon>
        <taxon>Thermodesulfobacteriota</taxon>
        <taxon>Desulfovibrionia</taxon>
        <taxon>Desulfovibrionales</taxon>
        <taxon>Desulfovibrionaceae</taxon>
        <taxon>Maridesulfovibrio</taxon>
    </lineage>
</organism>
<feature type="domain" description="Proline dehydrogenase" evidence="10">
    <location>
        <begin position="132"/>
        <end position="435"/>
    </location>
</feature>
<dbReference type="SUPFAM" id="SSF51730">
    <property type="entry name" value="FAD-linked oxidoreductase"/>
    <property type="match status" value="1"/>
</dbReference>
<dbReference type="eggNOG" id="COG0506">
    <property type="taxonomic scope" value="Bacteria"/>
</dbReference>
<proteinExistence type="inferred from homology"/>
<dbReference type="GO" id="GO:0003842">
    <property type="term" value="F:L-glutamate gamma-semialdehyde dehydrogenase activity"/>
    <property type="evidence" value="ECO:0007669"/>
    <property type="project" value="UniProtKB-EC"/>
</dbReference>
<evidence type="ECO:0000259" key="11">
    <source>
        <dbReference type="Pfam" id="PF18083"/>
    </source>
</evidence>
<dbReference type="UniPathway" id="UPA00261">
    <property type="reaction ID" value="UER00373"/>
</dbReference>
<evidence type="ECO:0000256" key="6">
    <source>
        <dbReference type="ARBA" id="ARBA00048142"/>
    </source>
</evidence>
<dbReference type="Pfam" id="PF18083">
    <property type="entry name" value="PutA_N"/>
    <property type="match status" value="1"/>
</dbReference>
<dbReference type="PANTHER" id="PTHR42862:SF1">
    <property type="entry name" value="DELTA-1-PYRROLINE-5-CARBOXYLATE DEHYDROGENASE 2, ISOFORM A-RELATED"/>
    <property type="match status" value="1"/>
</dbReference>
<evidence type="ECO:0000259" key="10">
    <source>
        <dbReference type="Pfam" id="PF01619"/>
    </source>
</evidence>
<dbReference type="Pfam" id="PF01619">
    <property type="entry name" value="Pro_dh"/>
    <property type="match status" value="1"/>
</dbReference>
<dbReference type="InterPro" id="IPR016161">
    <property type="entry name" value="Ald_DH/histidinol_DH"/>
</dbReference>
<dbReference type="InterPro" id="IPR016163">
    <property type="entry name" value="Ald_DH_C"/>
</dbReference>
<dbReference type="InterPro" id="IPR005932">
    <property type="entry name" value="RocA"/>
</dbReference>
<dbReference type="EC" id="1.2.1.88" evidence="2"/>
<dbReference type="InterPro" id="IPR002872">
    <property type="entry name" value="Proline_DH_dom"/>
</dbReference>
<dbReference type="eggNOG" id="COG1012">
    <property type="taxonomic scope" value="Bacteria"/>
</dbReference>
<dbReference type="SUPFAM" id="SSF53720">
    <property type="entry name" value="ALDH-like"/>
    <property type="match status" value="1"/>
</dbReference>
<dbReference type="FunFam" id="3.40.309.10:FF:000005">
    <property type="entry name" value="1-pyrroline-5-carboxylate dehydrogenase 1"/>
    <property type="match status" value="1"/>
</dbReference>
<sequence>MSVEISTLDPQVIERGKQFFNSITGEAPSVFNKGWWTGKVMDWAMQNEDFKVQMFRFVDVLPYLNTSESLSRHIEEYFAADDSNIPDVLKWGATKTGFGGGLVAKVLNKTIRSNIEGMARQFIIGQKSKEAVKGIRKLRKDGFAFVLDLLGEATVSQEEALAYRDGYLEVLDAIEKEYKKWDGLDTGGELDWGHAPKINVAVKPSAFYSQSKPVDLEGTVEGMIESIEPIYKKVMSMGGFMCIDMEALKYKEPTVEMYKRLRKKYSDYPHLGIVFQAYLKSVDDDVSSMIDWAKKENLPISIRLVKGAYWDYETVIAKQNDWPVPVWTHKPESDMAFERVSKLIMENHEICHYACASHNIRSIASVMEVAKALNVPDEKYEFQVLYGMAEPVRKGLRNVAKRVRLYCPYGDLIPGMAYLVRRLLENTANESFLKQTFADEADISTLLENPELTYKKLLESKPAPKADNRVRLKGVDGELEPFNNFPPSDFTIKEERDAFPESMSKIRKDFGQRYPLYIGGQEIITDDTLDSYNPADPSEIIGTVCQAGVAEVDKAVAVAKDAYLDWRNVEPRERAQYLLKAAQYCKDNINDLSAMQVLEVGKQWDQAQGDVAEAIDFLEYYAREMIRLGDPKRMGNSPGEYSQYFYQGKGVAAVIAPWNFPLAISVGMVSAAIVSGCSVVYKPAGISSAVGYGLVEMFKAAGLPDGVFNYTPGRGSVMGDHLVDHPDVSVIAFTGSMEVGLRIQERAAKVHPGQQHCKKVIAEMGGKNGIIIDDDADLDEAVLGVLYAAFGFQGQKCSACSRVIVVDSIYDRFTHRLKEAAESVKLGPAEDPSNYMGPVVDKAACQNVLNYCKIAEEEGKVLVKREAPLEYREKSGCYTPMLIVEGITRDHRIAQEEVFGPVLSVMRAKDFKEAIDIANSTRFALTGAVYSRSPKHLDLATREFRVGNLYLNKPSVGALVERHAFGGFKMSGVGSKAGGPDYLLQFMDPRLVCENTMRRGFAPISEDDDWVA</sequence>
<dbReference type="FunFam" id="3.40.605.10:FF:000045">
    <property type="entry name" value="1-pyrroline-5-carboxylate dehydrogenase 1"/>
    <property type="match status" value="1"/>
</dbReference>
<dbReference type="AlphaFoldDB" id="L0REI8"/>
<dbReference type="InterPro" id="IPR015590">
    <property type="entry name" value="Aldehyde_DH_dom"/>
</dbReference>
<gene>
    <name evidence="12" type="ORF">DESAM_22946</name>
</gene>
<accession>L0REI8</accession>
<dbReference type="STRING" id="1121451.DESAM_22946"/>
<dbReference type="Gene3D" id="3.20.20.220">
    <property type="match status" value="1"/>
</dbReference>
<feature type="active site" evidence="8">
    <location>
        <position position="797"/>
    </location>
</feature>
<dbReference type="Gene3D" id="3.40.309.10">
    <property type="entry name" value="Aldehyde Dehydrogenase, Chain A, domain 2"/>
    <property type="match status" value="1"/>
</dbReference>
<comment type="catalytic activity">
    <reaction evidence="6">
        <text>L-glutamate 5-semialdehyde + NAD(+) + H2O = L-glutamate + NADH + 2 H(+)</text>
        <dbReference type="Rhea" id="RHEA:30235"/>
        <dbReference type="ChEBI" id="CHEBI:15377"/>
        <dbReference type="ChEBI" id="CHEBI:15378"/>
        <dbReference type="ChEBI" id="CHEBI:29985"/>
        <dbReference type="ChEBI" id="CHEBI:57540"/>
        <dbReference type="ChEBI" id="CHEBI:57945"/>
        <dbReference type="ChEBI" id="CHEBI:58066"/>
        <dbReference type="EC" id="1.2.1.88"/>
    </reaction>
</comment>
<dbReference type="Gene3D" id="3.40.605.10">
    <property type="entry name" value="Aldehyde Dehydrogenase, Chain A, domain 1"/>
    <property type="match status" value="1"/>
</dbReference>
<evidence type="ECO:0000256" key="8">
    <source>
        <dbReference type="PIRSR" id="PIRSR000197-1"/>
    </source>
</evidence>
<dbReference type="PROSITE" id="PS00070">
    <property type="entry name" value="ALDEHYDE_DEHYDR_CYS"/>
    <property type="match status" value="1"/>
</dbReference>
<dbReference type="KEGG" id="dhy:DESAM_22946"/>
<dbReference type="GO" id="GO:0010133">
    <property type="term" value="P:L-proline catabolic process to L-glutamate"/>
    <property type="evidence" value="ECO:0007669"/>
    <property type="project" value="UniProtKB-UniPathway"/>
</dbReference>
<dbReference type="InterPro" id="IPR029041">
    <property type="entry name" value="FAD-linked_oxidoreductase-like"/>
</dbReference>